<feature type="transmembrane region" description="Helical" evidence="6">
    <location>
        <begin position="214"/>
        <end position="233"/>
    </location>
</feature>
<name>A0A9X0WCR1_9GAMM</name>
<keyword evidence="8" id="KW-1185">Reference proteome</keyword>
<dbReference type="AlphaFoldDB" id="A0A9X0WCR1"/>
<evidence type="ECO:0000313" key="8">
    <source>
        <dbReference type="Proteomes" id="UP001138768"/>
    </source>
</evidence>
<keyword evidence="3 6" id="KW-0812">Transmembrane</keyword>
<gene>
    <name evidence="7" type="ORF">CKO42_22020</name>
</gene>
<feature type="transmembrane region" description="Helical" evidence="6">
    <location>
        <begin position="82"/>
        <end position="101"/>
    </location>
</feature>
<accession>A0A9X0WCR1</accession>
<keyword evidence="6" id="KW-1003">Cell membrane</keyword>
<dbReference type="InterPro" id="IPR002781">
    <property type="entry name" value="TM_pro_TauE-like"/>
</dbReference>
<protein>
    <recommendedName>
        <fullName evidence="6">Probable membrane transporter protein</fullName>
    </recommendedName>
</protein>
<feature type="transmembrane region" description="Helical" evidence="6">
    <location>
        <begin position="181"/>
        <end position="202"/>
    </location>
</feature>
<organism evidence="7 8">
    <name type="scientific">Lamprobacter modestohalophilus</name>
    <dbReference type="NCBI Taxonomy" id="1064514"/>
    <lineage>
        <taxon>Bacteria</taxon>
        <taxon>Pseudomonadati</taxon>
        <taxon>Pseudomonadota</taxon>
        <taxon>Gammaproteobacteria</taxon>
        <taxon>Chromatiales</taxon>
        <taxon>Chromatiaceae</taxon>
        <taxon>Lamprobacter</taxon>
    </lineage>
</organism>
<dbReference type="PANTHER" id="PTHR43483:SF3">
    <property type="entry name" value="MEMBRANE TRANSPORTER PROTEIN HI_0806-RELATED"/>
    <property type="match status" value="1"/>
</dbReference>
<comment type="subcellular location">
    <subcellularLocation>
        <location evidence="6">Cell membrane</location>
        <topology evidence="6">Multi-pass membrane protein</topology>
    </subcellularLocation>
    <subcellularLocation>
        <location evidence="1">Membrane</location>
        <topology evidence="1">Multi-pass membrane protein</topology>
    </subcellularLocation>
</comment>
<evidence type="ECO:0000256" key="5">
    <source>
        <dbReference type="ARBA" id="ARBA00023136"/>
    </source>
</evidence>
<dbReference type="EMBL" id="NRRY01000056">
    <property type="protein sequence ID" value="MBK1621049.1"/>
    <property type="molecule type" value="Genomic_DNA"/>
</dbReference>
<feature type="transmembrane region" description="Helical" evidence="6">
    <location>
        <begin position="147"/>
        <end position="169"/>
    </location>
</feature>
<evidence type="ECO:0000256" key="3">
    <source>
        <dbReference type="ARBA" id="ARBA00022692"/>
    </source>
</evidence>
<evidence type="ECO:0000256" key="6">
    <source>
        <dbReference type="RuleBase" id="RU363041"/>
    </source>
</evidence>
<comment type="caution">
    <text evidence="7">The sequence shown here is derived from an EMBL/GenBank/DDBJ whole genome shotgun (WGS) entry which is preliminary data.</text>
</comment>
<feature type="transmembrane region" description="Helical" evidence="6">
    <location>
        <begin position="245"/>
        <end position="262"/>
    </location>
</feature>
<sequence>MDPIALVAFLATGALAGLLAGLLGIGGGAIIVPALIGIFGYLHLDGLWAPHQAVATSLATIIATGSVSAYSHHRRGAVDWPIVRLLGTALLIGAGLGALAGGEIAPIWLQRLFALFLFYSGARMLLRSGQAPQQPLPPRPRLLGAGIGFGALSALLGVGGGILVVPFLARHGVALRRAVGTASACGVPIAAAGSLGFVLSGWGRAGLPPHSLGFVYWPAALAIIATSMPLAHLGARLAHRLPTAALKRVFALLLVVVGIGLLRG</sequence>
<dbReference type="Pfam" id="PF01925">
    <property type="entry name" value="TauE"/>
    <property type="match status" value="1"/>
</dbReference>
<evidence type="ECO:0000313" key="7">
    <source>
        <dbReference type="EMBL" id="MBK1621049.1"/>
    </source>
</evidence>
<evidence type="ECO:0000256" key="1">
    <source>
        <dbReference type="ARBA" id="ARBA00004141"/>
    </source>
</evidence>
<evidence type="ECO:0000256" key="2">
    <source>
        <dbReference type="ARBA" id="ARBA00009142"/>
    </source>
</evidence>
<dbReference type="GO" id="GO:0005886">
    <property type="term" value="C:plasma membrane"/>
    <property type="evidence" value="ECO:0007669"/>
    <property type="project" value="UniProtKB-SubCell"/>
</dbReference>
<reference evidence="7 8" key="1">
    <citation type="journal article" date="2020" name="Microorganisms">
        <title>Osmotic Adaptation and Compatible Solute Biosynthesis of Phototrophic Bacteria as Revealed from Genome Analyses.</title>
        <authorList>
            <person name="Imhoff J.F."/>
            <person name="Rahn T."/>
            <person name="Kunzel S."/>
            <person name="Keller A."/>
            <person name="Neulinger S.C."/>
        </authorList>
    </citation>
    <scope>NUCLEOTIDE SEQUENCE [LARGE SCALE GENOMIC DNA]</scope>
    <source>
        <strain evidence="7 8">DSM 25653</strain>
    </source>
</reference>
<keyword evidence="4 6" id="KW-1133">Transmembrane helix</keyword>
<evidence type="ECO:0000256" key="4">
    <source>
        <dbReference type="ARBA" id="ARBA00022989"/>
    </source>
</evidence>
<feature type="transmembrane region" description="Helical" evidence="6">
    <location>
        <begin position="52"/>
        <end position="70"/>
    </location>
</feature>
<dbReference type="PANTHER" id="PTHR43483">
    <property type="entry name" value="MEMBRANE TRANSPORTER PROTEIN HI_0806-RELATED"/>
    <property type="match status" value="1"/>
</dbReference>
<proteinExistence type="inferred from homology"/>
<keyword evidence="5 6" id="KW-0472">Membrane</keyword>
<dbReference type="Proteomes" id="UP001138768">
    <property type="component" value="Unassembled WGS sequence"/>
</dbReference>
<comment type="similarity">
    <text evidence="2 6">Belongs to the 4-toluene sulfonate uptake permease (TSUP) (TC 2.A.102) family.</text>
</comment>